<dbReference type="AlphaFoldDB" id="A0A0U4Z377"/>
<dbReference type="GO" id="GO:0008270">
    <property type="term" value="F:zinc ion binding"/>
    <property type="evidence" value="ECO:0007669"/>
    <property type="project" value="InterPro"/>
</dbReference>
<dbReference type="PANTHER" id="PTHR47338:SF16">
    <property type="entry name" value="TRANSCRIPTION FACTOR, PUTATIVE (AFU_ORTHOLOGUE AFUA_2G09360)-RELATED"/>
    <property type="match status" value="1"/>
</dbReference>
<dbReference type="GO" id="GO:0005634">
    <property type="term" value="C:nucleus"/>
    <property type="evidence" value="ECO:0007669"/>
    <property type="project" value="UniProtKB-SubCell"/>
</dbReference>
<accession>A0A0U4Z377</accession>
<dbReference type="Pfam" id="PF04082">
    <property type="entry name" value="Fungal_trans"/>
    <property type="match status" value="1"/>
</dbReference>
<sequence>MAPKPQTRTDSPYELLKNHGNVPHLNSASAAALGQDLIEELATLYFDTYQGGFPYLFHQPSFLDNVRDGSIPLILLYGVMGLSARFSTHPSLRATNPWERGMPYAKEAERLLDLHTVSLTTIQACMLLALNFVNQGESNTECVYFAIAARMALLLDLPNAPANTRLEQEINLRVWWSIVTTDTWCSASLCLPRAIKPQENISLPVDEWSFAQMSRDQPSIPNSLVDHTSHSALAHLVELNKLLYEIHRLNAMIVDDHLSDAEAQHSTESLSSSLQGWASSLPPQLQYTDANMARWTTDGICNIYAALHINYNHAGQLLFYQFLHISEGAEDGYLAAKVCANRCKQHAAILCDLIYNARERHGVDLRYSLLGHILVIASTAQIHSLLFSVDDGEISRAKLRLERNFETITRLHTYWPNVSASFSRLAAFHSACLKGRQTSFRLDRWMLRFMLQFSQPIDEKEEDMIAETEGLKPFDQLQNLPCLIKRASRLATALVLLLDSIAEASSSHGHGTCRLPGAPHPRPPPPEEPISIVELLLPPSIVDDSVGACTDSINPRRTGCIKIVLGDDDSLPQGGTFTPDGTAIVATVNYTGAPAEPHPASIYSGVQTILIKTDNTIFPNGDSWKCITCGVPLANQLGTDQELQDYPRVFKDGKRFLVGTNIIYTGGYRVDSALVTPNNTYIYPIYWPTTADGSGPSGPMRELRLHPDDTHLPWSSFAGSDQNGFYGRLTFKSAPTTGEPRLPRYDLSSVNLIRPKNGKRLLTGKHNRQLTLDFSALEVGELRGFSGSGNELLYIGYPWESCNFDAFAVNIRTGAVRRLTAHPEYVDPVDMSPDDRWTIALDTRASTRNMFLAGMRGIPPISDLVTSSVCASIRNNGYRRFFQPILIDQYGDRGSYFGQIINAAGDGTNGAINDPNWNARADPQFSLDGTRIMYYQTIVKSPACGGANPLPCPVSNAPDGRTTRIMLATLTSRAPSPVPKYRMGPDRIPWAIPYTPGMAIPARDTTLSGTYTYKGKFCGSADVSIISAANSTVPSHVSVEFHNLSDDGESTLNGYEDISVTALDTWVVQNDWYSDIVQTGKVNGTKRTGPGGFHVVMDVTKNHFNATGELATVLDGEVFVQPGNFM</sequence>
<dbReference type="GO" id="GO:0003677">
    <property type="term" value="F:DNA binding"/>
    <property type="evidence" value="ECO:0007669"/>
    <property type="project" value="InterPro"/>
</dbReference>
<dbReference type="Gene3D" id="2.120.10.30">
    <property type="entry name" value="TolB, C-terminal domain"/>
    <property type="match status" value="1"/>
</dbReference>
<comment type="subcellular location">
    <subcellularLocation>
        <location evidence="1">Nucleus</location>
    </subcellularLocation>
</comment>
<feature type="domain" description="Xylanolytic transcriptional activator regulatory" evidence="6">
    <location>
        <begin position="141"/>
        <end position="210"/>
    </location>
</feature>
<keyword evidence="3" id="KW-0805">Transcription regulation</keyword>
<dbReference type="InterPro" id="IPR011042">
    <property type="entry name" value="6-blade_b-propeller_TolB-like"/>
</dbReference>
<dbReference type="EMBL" id="CDMC01000004">
    <property type="protein sequence ID" value="CEL04117.1"/>
    <property type="molecule type" value="Genomic_DNA"/>
</dbReference>
<keyword evidence="8" id="KW-1185">Reference proteome</keyword>
<dbReference type="PANTHER" id="PTHR47338">
    <property type="entry name" value="ZN(II)2CYS6 TRANSCRIPTION FACTOR (EUROFUNG)-RELATED"/>
    <property type="match status" value="1"/>
</dbReference>
<dbReference type="InterPro" id="IPR050815">
    <property type="entry name" value="TF_fung"/>
</dbReference>
<keyword evidence="5" id="KW-0539">Nucleus</keyword>
<dbReference type="Proteomes" id="UP000054771">
    <property type="component" value="Unassembled WGS sequence"/>
</dbReference>
<evidence type="ECO:0000256" key="4">
    <source>
        <dbReference type="ARBA" id="ARBA00023163"/>
    </source>
</evidence>
<evidence type="ECO:0000256" key="3">
    <source>
        <dbReference type="ARBA" id="ARBA00023015"/>
    </source>
</evidence>
<keyword evidence="4" id="KW-0804">Transcription</keyword>
<reference evidence="8" key="1">
    <citation type="journal article" date="2016" name="Genome Announc.">
        <title>Draft genome sequences of fungus Aspergillus calidoustus.</title>
        <authorList>
            <person name="Horn F."/>
            <person name="Linde J."/>
            <person name="Mattern D.J."/>
            <person name="Walther G."/>
            <person name="Guthke R."/>
            <person name="Scherlach K."/>
            <person name="Martin K."/>
            <person name="Brakhage A.A."/>
            <person name="Petzke L."/>
            <person name="Valiante V."/>
        </authorList>
    </citation>
    <scope>NUCLEOTIDE SEQUENCE [LARGE SCALE GENOMIC DNA]</scope>
    <source>
        <strain evidence="8">SF006504</strain>
    </source>
</reference>
<gene>
    <name evidence="7" type="ORF">ASPCAL05249</name>
</gene>
<dbReference type="OrthoDB" id="1924787at2759"/>
<protein>
    <recommendedName>
        <fullName evidence="6">Xylanolytic transcriptional activator regulatory domain-containing protein</fullName>
    </recommendedName>
</protein>
<dbReference type="CDD" id="cd12148">
    <property type="entry name" value="fungal_TF_MHR"/>
    <property type="match status" value="1"/>
</dbReference>
<evidence type="ECO:0000313" key="8">
    <source>
        <dbReference type="Proteomes" id="UP000054771"/>
    </source>
</evidence>
<keyword evidence="2" id="KW-0479">Metal-binding</keyword>
<dbReference type="GO" id="GO:0000981">
    <property type="term" value="F:DNA-binding transcription factor activity, RNA polymerase II-specific"/>
    <property type="evidence" value="ECO:0007669"/>
    <property type="project" value="InterPro"/>
</dbReference>
<dbReference type="InterPro" id="IPR007219">
    <property type="entry name" value="XnlR_reg_dom"/>
</dbReference>
<dbReference type="SUPFAM" id="SSF69322">
    <property type="entry name" value="Tricorn protease domain 2"/>
    <property type="match status" value="1"/>
</dbReference>
<evidence type="ECO:0000259" key="6">
    <source>
        <dbReference type="SMART" id="SM00906"/>
    </source>
</evidence>
<evidence type="ECO:0000313" key="7">
    <source>
        <dbReference type="EMBL" id="CEL04117.1"/>
    </source>
</evidence>
<name>A0A0U4Z377_ASPCI</name>
<evidence type="ECO:0000256" key="2">
    <source>
        <dbReference type="ARBA" id="ARBA00022723"/>
    </source>
</evidence>
<organism evidence="7 8">
    <name type="scientific">Aspergillus calidoustus</name>
    <dbReference type="NCBI Taxonomy" id="454130"/>
    <lineage>
        <taxon>Eukaryota</taxon>
        <taxon>Fungi</taxon>
        <taxon>Dikarya</taxon>
        <taxon>Ascomycota</taxon>
        <taxon>Pezizomycotina</taxon>
        <taxon>Eurotiomycetes</taxon>
        <taxon>Eurotiomycetidae</taxon>
        <taxon>Eurotiales</taxon>
        <taxon>Aspergillaceae</taxon>
        <taxon>Aspergillus</taxon>
        <taxon>Aspergillus subgen. Nidulantes</taxon>
    </lineage>
</organism>
<dbReference type="SMART" id="SM00906">
    <property type="entry name" value="Fungal_trans"/>
    <property type="match status" value="1"/>
</dbReference>
<proteinExistence type="predicted"/>
<evidence type="ECO:0000256" key="5">
    <source>
        <dbReference type="ARBA" id="ARBA00023242"/>
    </source>
</evidence>
<dbReference type="STRING" id="454130.A0A0U4Z377"/>
<evidence type="ECO:0000256" key="1">
    <source>
        <dbReference type="ARBA" id="ARBA00004123"/>
    </source>
</evidence>
<dbReference type="GO" id="GO:0006351">
    <property type="term" value="P:DNA-templated transcription"/>
    <property type="evidence" value="ECO:0007669"/>
    <property type="project" value="InterPro"/>
</dbReference>